<dbReference type="Pfam" id="PF22486">
    <property type="entry name" value="MATH_2"/>
    <property type="match status" value="1"/>
</dbReference>
<dbReference type="InterPro" id="IPR008974">
    <property type="entry name" value="TRAF-like"/>
</dbReference>
<sequence>MKSGDSATTNFCDELSITRSKRHLPPTHYMLKIESFSMLSETAEKYESGVFEAGGHKWRLSLYPKGNKKMNGTGHIYHFSWNRICCRRQNPGNSGQV</sequence>
<dbReference type="PANTHER" id="PTHR46162:SF40">
    <property type="entry name" value="TRAF-LIKE FAMILY PROTEIN"/>
    <property type="match status" value="1"/>
</dbReference>
<dbReference type="CDD" id="cd00121">
    <property type="entry name" value="MATH"/>
    <property type="match status" value="1"/>
</dbReference>
<dbReference type="Proteomes" id="UP000737018">
    <property type="component" value="Unassembled WGS sequence"/>
</dbReference>
<dbReference type="Gene3D" id="2.60.210.10">
    <property type="entry name" value="Apoptosis, Tumor Necrosis Factor Receptor Associated Protein 2, Chain A"/>
    <property type="match status" value="1"/>
</dbReference>
<organism evidence="2 3">
    <name type="scientific">Castanea mollissima</name>
    <name type="common">Chinese chestnut</name>
    <dbReference type="NCBI Taxonomy" id="60419"/>
    <lineage>
        <taxon>Eukaryota</taxon>
        <taxon>Viridiplantae</taxon>
        <taxon>Streptophyta</taxon>
        <taxon>Embryophyta</taxon>
        <taxon>Tracheophyta</taxon>
        <taxon>Spermatophyta</taxon>
        <taxon>Magnoliopsida</taxon>
        <taxon>eudicotyledons</taxon>
        <taxon>Gunneridae</taxon>
        <taxon>Pentapetalae</taxon>
        <taxon>rosids</taxon>
        <taxon>fabids</taxon>
        <taxon>Fagales</taxon>
        <taxon>Fagaceae</taxon>
        <taxon>Castanea</taxon>
    </lineage>
</organism>
<gene>
    <name evidence="2" type="ORF">CMV_012060</name>
</gene>
<dbReference type="OrthoDB" id="192247at2759"/>
<dbReference type="PANTHER" id="PTHR46162">
    <property type="entry name" value="TRAF-LIKE FAMILY PROTEIN"/>
    <property type="match status" value="1"/>
</dbReference>
<reference evidence="2" key="1">
    <citation type="submission" date="2020-03" db="EMBL/GenBank/DDBJ databases">
        <title>Castanea mollissima Vanexum genome sequencing.</title>
        <authorList>
            <person name="Staton M."/>
        </authorList>
    </citation>
    <scope>NUCLEOTIDE SEQUENCE</scope>
    <source>
        <tissue evidence="2">Leaf</tissue>
    </source>
</reference>
<dbReference type="SUPFAM" id="SSF49599">
    <property type="entry name" value="TRAF domain-like"/>
    <property type="match status" value="1"/>
</dbReference>
<keyword evidence="3" id="KW-1185">Reference proteome</keyword>
<dbReference type="PROSITE" id="PS50144">
    <property type="entry name" value="MATH"/>
    <property type="match status" value="1"/>
</dbReference>
<accession>A0A8J4RGC8</accession>
<dbReference type="InterPro" id="IPR002083">
    <property type="entry name" value="MATH/TRAF_dom"/>
</dbReference>
<proteinExistence type="predicted"/>
<evidence type="ECO:0000313" key="2">
    <source>
        <dbReference type="EMBL" id="KAF3963571.1"/>
    </source>
</evidence>
<name>A0A8J4RGC8_9ROSI</name>
<dbReference type="AlphaFoldDB" id="A0A8J4RGC8"/>
<protein>
    <recommendedName>
        <fullName evidence="1">MATH domain-containing protein</fullName>
    </recommendedName>
</protein>
<evidence type="ECO:0000313" key="3">
    <source>
        <dbReference type="Proteomes" id="UP000737018"/>
    </source>
</evidence>
<comment type="caution">
    <text evidence="2">The sequence shown here is derived from an EMBL/GenBank/DDBJ whole genome shotgun (WGS) entry which is preliminary data.</text>
</comment>
<evidence type="ECO:0000259" key="1">
    <source>
        <dbReference type="PROSITE" id="PS50144"/>
    </source>
</evidence>
<dbReference type="EMBL" id="JRKL02001519">
    <property type="protein sequence ID" value="KAF3963571.1"/>
    <property type="molecule type" value="Genomic_DNA"/>
</dbReference>
<feature type="domain" description="MATH" evidence="1">
    <location>
        <begin position="26"/>
        <end position="97"/>
    </location>
</feature>